<dbReference type="AlphaFoldDB" id="A0A8X6UEW0"/>
<proteinExistence type="predicted"/>
<reference evidence="1" key="1">
    <citation type="submission" date="2020-08" db="EMBL/GenBank/DDBJ databases">
        <title>Multicomponent nature underlies the extraordinary mechanical properties of spider dragline silk.</title>
        <authorList>
            <person name="Kono N."/>
            <person name="Nakamura H."/>
            <person name="Mori M."/>
            <person name="Yoshida Y."/>
            <person name="Ohtoshi R."/>
            <person name="Malay A.D."/>
            <person name="Moran D.A.P."/>
            <person name="Tomita M."/>
            <person name="Numata K."/>
            <person name="Arakawa K."/>
        </authorList>
    </citation>
    <scope>NUCLEOTIDE SEQUENCE</scope>
</reference>
<dbReference type="Proteomes" id="UP000887013">
    <property type="component" value="Unassembled WGS sequence"/>
</dbReference>
<accession>A0A8X6UEW0</accession>
<evidence type="ECO:0000313" key="2">
    <source>
        <dbReference type="Proteomes" id="UP000887013"/>
    </source>
</evidence>
<evidence type="ECO:0000313" key="1">
    <source>
        <dbReference type="EMBL" id="GFU25421.1"/>
    </source>
</evidence>
<dbReference type="EMBL" id="BMAW01032406">
    <property type="protein sequence ID" value="GFU25421.1"/>
    <property type="molecule type" value="Genomic_DNA"/>
</dbReference>
<organism evidence="1 2">
    <name type="scientific">Nephila pilipes</name>
    <name type="common">Giant wood spider</name>
    <name type="synonym">Nephila maculata</name>
    <dbReference type="NCBI Taxonomy" id="299642"/>
    <lineage>
        <taxon>Eukaryota</taxon>
        <taxon>Metazoa</taxon>
        <taxon>Ecdysozoa</taxon>
        <taxon>Arthropoda</taxon>
        <taxon>Chelicerata</taxon>
        <taxon>Arachnida</taxon>
        <taxon>Araneae</taxon>
        <taxon>Araneomorphae</taxon>
        <taxon>Entelegynae</taxon>
        <taxon>Araneoidea</taxon>
        <taxon>Nephilidae</taxon>
        <taxon>Nephila</taxon>
    </lineage>
</organism>
<sequence length="38" mass="4319">MMRAGITIGRHREWAIPSLVGEIELERKGEVSRLKGEI</sequence>
<protein>
    <submittedName>
        <fullName evidence="1">Uncharacterized protein</fullName>
    </submittedName>
</protein>
<gene>
    <name evidence="1" type="ORF">NPIL_340731</name>
</gene>
<feature type="non-terminal residue" evidence="1">
    <location>
        <position position="38"/>
    </location>
</feature>
<name>A0A8X6UEW0_NEPPI</name>
<keyword evidence="2" id="KW-1185">Reference proteome</keyword>
<comment type="caution">
    <text evidence="1">The sequence shown here is derived from an EMBL/GenBank/DDBJ whole genome shotgun (WGS) entry which is preliminary data.</text>
</comment>